<evidence type="ECO:0000256" key="9">
    <source>
        <dbReference type="ARBA" id="ARBA00023157"/>
    </source>
</evidence>
<keyword evidence="16" id="KW-1185">Reference proteome</keyword>
<dbReference type="Gene3D" id="2.60.40.10">
    <property type="entry name" value="Immunoglobulins"/>
    <property type="match status" value="3"/>
</dbReference>
<dbReference type="PROSITE" id="PS50018">
    <property type="entry name" value="RAS_GTPASE_ACTIV_2"/>
    <property type="match status" value="1"/>
</dbReference>
<dbReference type="InterPro" id="IPR013783">
    <property type="entry name" value="Ig-like_fold"/>
</dbReference>
<dbReference type="Gene3D" id="1.10.506.10">
    <property type="entry name" value="GTPase Activation - p120gap, domain 1"/>
    <property type="match status" value="1"/>
</dbReference>
<dbReference type="SMART" id="SM00429">
    <property type="entry name" value="IPT"/>
    <property type="match status" value="3"/>
</dbReference>
<dbReference type="GO" id="GO:0005886">
    <property type="term" value="C:plasma membrane"/>
    <property type="evidence" value="ECO:0007669"/>
    <property type="project" value="UniProtKB-SubCell"/>
</dbReference>
<protein>
    <recommendedName>
        <fullName evidence="14">Ras-GAP domain-containing protein</fullName>
    </recommendedName>
</protein>
<dbReference type="CDD" id="cd12205">
    <property type="entry name" value="RasGAP_plexin"/>
    <property type="match status" value="1"/>
</dbReference>
<dbReference type="InterPro" id="IPR031148">
    <property type="entry name" value="Plexin"/>
</dbReference>
<keyword evidence="11" id="KW-0325">Glycoprotein</keyword>
<dbReference type="GO" id="GO:0008360">
    <property type="term" value="P:regulation of cell shape"/>
    <property type="evidence" value="ECO:0007669"/>
    <property type="project" value="TreeGrafter"/>
</dbReference>
<comment type="subcellular location">
    <subcellularLocation>
        <location evidence="1">Cell membrane</location>
        <topology evidence="1">Single-pass type I membrane protein</topology>
    </subcellularLocation>
</comment>
<dbReference type="InterPro" id="IPR001936">
    <property type="entry name" value="RasGAP_dom"/>
</dbReference>
<keyword evidence="9" id="KW-1015">Disulfide bond</keyword>
<feature type="transmembrane region" description="Helical" evidence="13">
    <location>
        <begin position="530"/>
        <end position="552"/>
    </location>
</feature>
<dbReference type="EMBL" id="CAJPVJ010007799">
    <property type="protein sequence ID" value="CAG2171501.1"/>
    <property type="molecule type" value="Genomic_DNA"/>
</dbReference>
<evidence type="ECO:0000256" key="11">
    <source>
        <dbReference type="ARBA" id="ARBA00023180"/>
    </source>
</evidence>
<dbReference type="GO" id="GO:0017154">
    <property type="term" value="F:semaphorin receptor activity"/>
    <property type="evidence" value="ECO:0007669"/>
    <property type="project" value="InterPro"/>
</dbReference>
<dbReference type="FunFam" id="2.60.40.10:FF:000203">
    <property type="entry name" value="Plexin B2"/>
    <property type="match status" value="1"/>
</dbReference>
<keyword evidence="5" id="KW-0732">Signal</keyword>
<evidence type="ECO:0000256" key="3">
    <source>
        <dbReference type="ARBA" id="ARBA00022475"/>
    </source>
</evidence>
<evidence type="ECO:0000313" key="16">
    <source>
        <dbReference type="Proteomes" id="UP000728032"/>
    </source>
</evidence>
<comment type="similarity">
    <text evidence="2">Belongs to the plexin family.</text>
</comment>
<dbReference type="InterPro" id="IPR014756">
    <property type="entry name" value="Ig_E-set"/>
</dbReference>
<dbReference type="InterPro" id="IPR008936">
    <property type="entry name" value="Rho_GTPase_activation_prot"/>
</dbReference>
<keyword evidence="10" id="KW-0675">Receptor</keyword>
<keyword evidence="7 13" id="KW-1133">Transmembrane helix</keyword>
<evidence type="ECO:0000256" key="7">
    <source>
        <dbReference type="ARBA" id="ARBA00022989"/>
    </source>
</evidence>
<dbReference type="GO" id="GO:0002116">
    <property type="term" value="C:semaphorin receptor complex"/>
    <property type="evidence" value="ECO:0007669"/>
    <property type="project" value="TreeGrafter"/>
</dbReference>
<feature type="non-terminal residue" evidence="15">
    <location>
        <position position="1"/>
    </location>
</feature>
<sequence length="1163" mass="130548">SSFRCVVDIEDTKQLVSARVEDNRIVCSETAYSYRTEMGSIEASVTVMWNGDTFIDRANVTVYKCHLLGSHNGRADCSLCLTLSSAYECGFCGNQCSYSKSCQEPVSKVCPPPRIDWMHPLSGPMDGGTLVTIEGSNLGTDLDEIRDKITIGGQPCVPLNYSVSVRVTCRTSPVSPGNSPPLLADVVVGNRAGYTAAKDKFRYEVPEIISSHPNIGPHSGGTRIYITGTNLNIGSNLEIYLDYFPCIVDKMLVSSTQISCRTTASKATSYVVRNLILKIDNTTLTLARPFRYVPDPTILRIYPLKSYLAGGRTVTIIGTNLDAIQQPRLAVFNSEGNVVNESACEVSSGSQMVCPSPPVSPQLVDMLNREQLDASSLVASYNINEVTDDIRLRVGFIMDAVNSVKELATNFPTVHSDLGYVPDPKFFAFDEGLKLYKGESLVIEGENLRLASTESEVNVTIGTKWCNLTSLAATQLVCLPPELQPDGTDEIGRRTPSALPLVVVKVGSNLRYEIGYLQYEVVKSTELPPIAIVVITVSSLALILFVLISLAIMRHKSSQAEREYKRIQMQMDTLENSVRSECKQAFAELQTDMTDLTNDLVSMGIPTLDHRTYVMKVFFPGLSDHPLYQCTRIRTNGAYNIYELAMAQFEQLLNNKAFLLSFINSLENSKTFSIRDRVNVASLLMIILMERMEYATDVLRTLLFQLVDKSVSSKHPQLMLRRTESVVEKMLTNWLALSMYDYVREQAGSQLFLLFSAIKRQVEKGPIDTVTYDARYSLSEERLLREHYSDYEQIIIQVFQENENEKILCRVNDCDSISQVKAKLLDALYKNTPFSLRPSIHDVDLEWRHGRGGHLILQDEDLTTKSEHGWQRINSLRHYGVKSWALMSLVMRQSSDSYMSCSTRNSLSPMIIKSSHPFITSDLDTDRYWHLIKPNDDSIDTKDALLHKAIPEIFLTRLLSTKGTVQKFVDDFFHTILSANETLPAAVKWVFDLLDAAANKHQITDPEVLHAWKSNCLPLRFWVNFIKNPDFILDVNKTPTIDSSLSVIAQTLMDSCSTSEHRLGKDSPSNKLLFAKDIPNYKVMVSKFYADVSHMPAVTDQELSAVMQCLSLTHTGEFDIICALKELFVYSVKYNTEIMDSLQRDPLTQQSVQKFANLINYKF</sequence>
<dbReference type="PANTHER" id="PTHR22625:SF44">
    <property type="entry name" value="PLEXIN-B"/>
    <property type="match status" value="1"/>
</dbReference>
<dbReference type="PANTHER" id="PTHR22625">
    <property type="entry name" value="PLEXIN"/>
    <property type="match status" value="1"/>
</dbReference>
<dbReference type="Pfam" id="PF01833">
    <property type="entry name" value="TIG"/>
    <property type="match status" value="4"/>
</dbReference>
<reference evidence="15" key="1">
    <citation type="submission" date="2020-11" db="EMBL/GenBank/DDBJ databases">
        <authorList>
            <person name="Tran Van P."/>
        </authorList>
    </citation>
    <scope>NUCLEOTIDE SEQUENCE</scope>
</reference>
<dbReference type="Gene3D" id="3.10.20.90">
    <property type="entry name" value="Phosphatidylinositol 3-kinase Catalytic Subunit, Chain A, domain 1"/>
    <property type="match status" value="1"/>
</dbReference>
<evidence type="ECO:0000256" key="2">
    <source>
        <dbReference type="ARBA" id="ARBA00010297"/>
    </source>
</evidence>
<dbReference type="GO" id="GO:0007162">
    <property type="term" value="P:negative regulation of cell adhesion"/>
    <property type="evidence" value="ECO:0007669"/>
    <property type="project" value="TreeGrafter"/>
</dbReference>
<keyword evidence="4 13" id="KW-0812">Transmembrane</keyword>
<evidence type="ECO:0000256" key="4">
    <source>
        <dbReference type="ARBA" id="ARBA00022692"/>
    </source>
</evidence>
<evidence type="ECO:0000256" key="12">
    <source>
        <dbReference type="SAM" id="Coils"/>
    </source>
</evidence>
<dbReference type="SUPFAM" id="SSF103575">
    <property type="entry name" value="Plexin repeat"/>
    <property type="match status" value="1"/>
</dbReference>
<dbReference type="OrthoDB" id="125363at2759"/>
<dbReference type="FunFam" id="1.10.506.10:FF:000027">
    <property type="entry name" value="Plexin A, isoform B"/>
    <property type="match status" value="1"/>
</dbReference>
<dbReference type="SUPFAM" id="SSF48350">
    <property type="entry name" value="GTPase activation domain, GAP"/>
    <property type="match status" value="1"/>
</dbReference>
<dbReference type="GO" id="GO:0050772">
    <property type="term" value="P:positive regulation of axonogenesis"/>
    <property type="evidence" value="ECO:0007669"/>
    <property type="project" value="TreeGrafter"/>
</dbReference>
<evidence type="ECO:0000256" key="10">
    <source>
        <dbReference type="ARBA" id="ARBA00023170"/>
    </source>
</evidence>
<proteinExistence type="inferred from homology"/>
<feature type="coiled-coil region" evidence="12">
    <location>
        <begin position="550"/>
        <end position="577"/>
    </location>
</feature>
<dbReference type="InterPro" id="IPR041362">
    <property type="entry name" value="TIG2_plexin"/>
</dbReference>
<keyword evidence="3" id="KW-1003">Cell membrane</keyword>
<feature type="domain" description="Ras-GAP" evidence="14">
    <location>
        <begin position="886"/>
        <end position="1057"/>
    </location>
</feature>
<dbReference type="Proteomes" id="UP000728032">
    <property type="component" value="Unassembled WGS sequence"/>
</dbReference>
<evidence type="ECO:0000313" key="15">
    <source>
        <dbReference type="EMBL" id="CAD7654314.1"/>
    </source>
</evidence>
<dbReference type="InterPro" id="IPR002909">
    <property type="entry name" value="IPT_dom"/>
</dbReference>
<evidence type="ECO:0000256" key="8">
    <source>
        <dbReference type="ARBA" id="ARBA00023136"/>
    </source>
</evidence>
<gene>
    <name evidence="15" type="ORF">ONB1V03_LOCUS10961</name>
</gene>
<dbReference type="SUPFAM" id="SSF81296">
    <property type="entry name" value="E set domains"/>
    <property type="match status" value="4"/>
</dbReference>
<dbReference type="Pfam" id="PF08337">
    <property type="entry name" value="Plexin_cytopl"/>
    <property type="match status" value="1"/>
</dbReference>
<keyword evidence="6" id="KW-0677">Repeat</keyword>
<dbReference type="InterPro" id="IPR013548">
    <property type="entry name" value="Plexin_cytoplasmic_RasGAP_dom"/>
</dbReference>
<evidence type="ECO:0000259" key="14">
    <source>
        <dbReference type="PROSITE" id="PS50018"/>
    </source>
</evidence>
<evidence type="ECO:0000256" key="1">
    <source>
        <dbReference type="ARBA" id="ARBA00004251"/>
    </source>
</evidence>
<dbReference type="AlphaFoldDB" id="A0A7R9QQ48"/>
<dbReference type="Pfam" id="PF18020">
    <property type="entry name" value="TIG_2"/>
    <property type="match status" value="1"/>
</dbReference>
<dbReference type="GO" id="GO:0030334">
    <property type="term" value="P:regulation of cell migration"/>
    <property type="evidence" value="ECO:0007669"/>
    <property type="project" value="TreeGrafter"/>
</dbReference>
<organism evidence="15">
    <name type="scientific">Oppiella nova</name>
    <dbReference type="NCBI Taxonomy" id="334625"/>
    <lineage>
        <taxon>Eukaryota</taxon>
        <taxon>Metazoa</taxon>
        <taxon>Ecdysozoa</taxon>
        <taxon>Arthropoda</taxon>
        <taxon>Chelicerata</taxon>
        <taxon>Arachnida</taxon>
        <taxon>Acari</taxon>
        <taxon>Acariformes</taxon>
        <taxon>Sarcoptiformes</taxon>
        <taxon>Oribatida</taxon>
        <taxon>Brachypylina</taxon>
        <taxon>Oppioidea</taxon>
        <taxon>Oppiidae</taxon>
        <taxon>Oppiella</taxon>
    </lineage>
</organism>
<dbReference type="EMBL" id="OC922624">
    <property type="protein sequence ID" value="CAD7654314.1"/>
    <property type="molecule type" value="Genomic_DNA"/>
</dbReference>
<dbReference type="GO" id="GO:0097374">
    <property type="term" value="P:sensory neuron axon guidance"/>
    <property type="evidence" value="ECO:0007669"/>
    <property type="project" value="TreeGrafter"/>
</dbReference>
<accession>A0A7R9QQ48</accession>
<name>A0A7R9QQ48_9ACAR</name>
<evidence type="ECO:0000256" key="6">
    <source>
        <dbReference type="ARBA" id="ARBA00022737"/>
    </source>
</evidence>
<evidence type="ECO:0000256" key="5">
    <source>
        <dbReference type="ARBA" id="ARBA00022729"/>
    </source>
</evidence>
<dbReference type="Pfam" id="PF20170">
    <property type="entry name" value="Plexin_RBD"/>
    <property type="match status" value="1"/>
</dbReference>
<keyword evidence="12" id="KW-0175">Coiled coil</keyword>
<evidence type="ECO:0000256" key="13">
    <source>
        <dbReference type="SAM" id="Phobius"/>
    </source>
</evidence>
<dbReference type="GO" id="GO:0008045">
    <property type="term" value="P:motor neuron axon guidance"/>
    <property type="evidence" value="ECO:0007669"/>
    <property type="project" value="TreeGrafter"/>
</dbReference>
<dbReference type="InterPro" id="IPR046800">
    <property type="entry name" value="Plexin_RBD"/>
</dbReference>
<keyword evidence="8 13" id="KW-0472">Membrane</keyword>